<feature type="transmembrane region" description="Helical" evidence="6">
    <location>
        <begin position="34"/>
        <end position="58"/>
    </location>
</feature>
<evidence type="ECO:0000256" key="1">
    <source>
        <dbReference type="ARBA" id="ARBA00004141"/>
    </source>
</evidence>
<evidence type="ECO:0000313" key="8">
    <source>
        <dbReference type="EMBL" id="KAF3761041.1"/>
    </source>
</evidence>
<keyword evidence="4 6" id="KW-0472">Membrane</keyword>
<feature type="transmembrane region" description="Helical" evidence="6">
    <location>
        <begin position="418"/>
        <end position="444"/>
    </location>
</feature>
<dbReference type="GO" id="GO:0022857">
    <property type="term" value="F:transmembrane transporter activity"/>
    <property type="evidence" value="ECO:0007669"/>
    <property type="project" value="InterPro"/>
</dbReference>
<dbReference type="InterPro" id="IPR011701">
    <property type="entry name" value="MFS"/>
</dbReference>
<feature type="domain" description="Major facilitator superfamily (MFS) profile" evidence="7">
    <location>
        <begin position="33"/>
        <end position="530"/>
    </location>
</feature>
<evidence type="ECO:0000256" key="3">
    <source>
        <dbReference type="ARBA" id="ARBA00022989"/>
    </source>
</evidence>
<keyword evidence="3 6" id="KW-1133">Transmembrane helix</keyword>
<reference evidence="8" key="1">
    <citation type="journal article" date="2020" name="Phytopathology">
        <title>Genome sequence of the chestnut blight fungus Cryphonectria parasitica EP155: A fundamental resource for an archetypical invasive plant pathogen.</title>
        <authorList>
            <person name="Crouch J.A."/>
            <person name="Dawe A."/>
            <person name="Aerts A."/>
            <person name="Barry K."/>
            <person name="Churchill A.C.L."/>
            <person name="Grimwood J."/>
            <person name="Hillman B."/>
            <person name="Milgroom M.G."/>
            <person name="Pangilinan J."/>
            <person name="Smith M."/>
            <person name="Salamov A."/>
            <person name="Schmutz J."/>
            <person name="Yadav J."/>
            <person name="Grigoriev I.V."/>
            <person name="Nuss D."/>
        </authorList>
    </citation>
    <scope>NUCLEOTIDE SEQUENCE</scope>
    <source>
        <strain evidence="8">EP155</strain>
    </source>
</reference>
<name>A0A9P4XUA0_CRYP1</name>
<evidence type="ECO:0000256" key="6">
    <source>
        <dbReference type="SAM" id="Phobius"/>
    </source>
</evidence>
<feature type="region of interest" description="Disordered" evidence="5">
    <location>
        <begin position="1"/>
        <end position="21"/>
    </location>
</feature>
<comment type="caution">
    <text evidence="8">The sequence shown here is derived from an EMBL/GenBank/DDBJ whole genome shotgun (WGS) entry which is preliminary data.</text>
</comment>
<feature type="transmembrane region" description="Helical" evidence="6">
    <location>
        <begin position="358"/>
        <end position="376"/>
    </location>
</feature>
<gene>
    <name evidence="8" type="ORF">M406DRAFT_268155</name>
</gene>
<dbReference type="AlphaFoldDB" id="A0A9P4XUA0"/>
<feature type="transmembrane region" description="Helical" evidence="6">
    <location>
        <begin position="294"/>
        <end position="317"/>
    </location>
</feature>
<feature type="transmembrane region" description="Helical" evidence="6">
    <location>
        <begin position="388"/>
        <end position="406"/>
    </location>
</feature>
<feature type="transmembrane region" description="Helical" evidence="6">
    <location>
        <begin position="228"/>
        <end position="247"/>
    </location>
</feature>
<dbReference type="GeneID" id="63835045"/>
<feature type="transmembrane region" description="Helical" evidence="6">
    <location>
        <begin position="187"/>
        <end position="207"/>
    </location>
</feature>
<dbReference type="InterPro" id="IPR036259">
    <property type="entry name" value="MFS_trans_sf"/>
</dbReference>
<accession>A0A9P4XUA0</accession>
<organism evidence="8 9">
    <name type="scientific">Cryphonectria parasitica (strain ATCC 38755 / EP155)</name>
    <dbReference type="NCBI Taxonomy" id="660469"/>
    <lineage>
        <taxon>Eukaryota</taxon>
        <taxon>Fungi</taxon>
        <taxon>Dikarya</taxon>
        <taxon>Ascomycota</taxon>
        <taxon>Pezizomycotina</taxon>
        <taxon>Sordariomycetes</taxon>
        <taxon>Sordariomycetidae</taxon>
        <taxon>Diaporthales</taxon>
        <taxon>Cryphonectriaceae</taxon>
        <taxon>Cryphonectria-Endothia species complex</taxon>
        <taxon>Cryphonectria</taxon>
    </lineage>
</organism>
<dbReference type="RefSeq" id="XP_040772020.1">
    <property type="nucleotide sequence ID" value="XM_040917916.1"/>
</dbReference>
<dbReference type="SUPFAM" id="SSF103473">
    <property type="entry name" value="MFS general substrate transporter"/>
    <property type="match status" value="1"/>
</dbReference>
<dbReference type="Gene3D" id="1.20.1720.10">
    <property type="entry name" value="Multidrug resistance protein D"/>
    <property type="match status" value="1"/>
</dbReference>
<dbReference type="Pfam" id="PF07690">
    <property type="entry name" value="MFS_1"/>
    <property type="match status" value="1"/>
</dbReference>
<evidence type="ECO:0000256" key="2">
    <source>
        <dbReference type="ARBA" id="ARBA00022692"/>
    </source>
</evidence>
<dbReference type="Proteomes" id="UP000803844">
    <property type="component" value="Unassembled WGS sequence"/>
</dbReference>
<dbReference type="PANTHER" id="PTHR23501:SF156">
    <property type="entry name" value="TRANSPORTER, PUTATIVE-RELATED"/>
    <property type="match status" value="1"/>
</dbReference>
<evidence type="ECO:0000259" key="7">
    <source>
        <dbReference type="PROSITE" id="PS50850"/>
    </source>
</evidence>
<dbReference type="PANTHER" id="PTHR23501">
    <property type="entry name" value="MAJOR FACILITATOR SUPERFAMILY"/>
    <property type="match status" value="1"/>
</dbReference>
<dbReference type="PROSITE" id="PS50850">
    <property type="entry name" value="MFS"/>
    <property type="match status" value="1"/>
</dbReference>
<comment type="subcellular location">
    <subcellularLocation>
        <location evidence="1">Membrane</location>
        <topology evidence="1">Multi-pass membrane protein</topology>
    </subcellularLocation>
</comment>
<keyword evidence="2 6" id="KW-0812">Transmembrane</keyword>
<feature type="transmembrane region" description="Helical" evidence="6">
    <location>
        <begin position="99"/>
        <end position="117"/>
    </location>
</feature>
<dbReference type="OrthoDB" id="4139357at2759"/>
<proteinExistence type="predicted"/>
<keyword evidence="9" id="KW-1185">Reference proteome</keyword>
<dbReference type="EMBL" id="MU032352">
    <property type="protein sequence ID" value="KAF3761041.1"/>
    <property type="molecule type" value="Genomic_DNA"/>
</dbReference>
<feature type="transmembrane region" description="Helical" evidence="6">
    <location>
        <begin position="253"/>
        <end position="273"/>
    </location>
</feature>
<feature type="transmembrane region" description="Helical" evidence="6">
    <location>
        <begin position="506"/>
        <end position="525"/>
    </location>
</feature>
<feature type="transmembrane region" description="Helical" evidence="6">
    <location>
        <begin position="329"/>
        <end position="351"/>
    </location>
</feature>
<dbReference type="GO" id="GO:0005886">
    <property type="term" value="C:plasma membrane"/>
    <property type="evidence" value="ECO:0007669"/>
    <property type="project" value="TreeGrafter"/>
</dbReference>
<evidence type="ECO:0000256" key="5">
    <source>
        <dbReference type="SAM" id="MobiDB-lite"/>
    </source>
</evidence>
<evidence type="ECO:0000256" key="4">
    <source>
        <dbReference type="ARBA" id="ARBA00023136"/>
    </source>
</evidence>
<evidence type="ECO:0000313" key="9">
    <source>
        <dbReference type="Proteomes" id="UP000803844"/>
    </source>
</evidence>
<dbReference type="Gene3D" id="1.20.1250.20">
    <property type="entry name" value="MFS general substrate transporter like domains"/>
    <property type="match status" value="1"/>
</dbReference>
<sequence>MLDQEKQEQQEQQQEPGSVAAQARKKSPSFHFSILLLGLIGFLVALDATSLATAIPVIGNELDGTTIESFWAGIAFTLAVAITQPVYSSVSDVLGRKIPLYAGLFFFTIGSIVFSSAKSMGIAILGRILMGLGGGGLDVLQVIILSDVTTLRERPLYMAVNAVFNATGAVLGLILGGTFSEYVTWRWLGWFNLPFLAICFLLTFVFLNIKAINSDLRQKLERLDWIGMLLFATGGTCLALPLSWANALFPWSAWQTLFPLIIGLLLLGILGWYEGRPASPVFPYRIFSTRTANAALISGTIHGLLMYTISQYLPLFYEAVYLHTPLETGIATLPYCGVTIVFSAISGVVVIKIRQYRLVLWVGWILSTIFIGLLYLVRETTSTTEAYIYQAFMGVGVGTVLTVTAFPTQASVSHVDDVGIAAGMLVIFRLFGALLGLTMASTVFSSVFQQRMNAVTAAMTLPDSLEVLKDASQAVGFIPHLRELSGVVSWETMSAVIAVYTRSFQVVWLVFTGFFVVGFAVSLSIQELSMENDDVGRQGLAQ</sequence>
<dbReference type="InterPro" id="IPR020846">
    <property type="entry name" value="MFS_dom"/>
</dbReference>
<feature type="transmembrane region" description="Helical" evidence="6">
    <location>
        <begin position="156"/>
        <end position="175"/>
    </location>
</feature>
<protein>
    <submittedName>
        <fullName evidence="8">MFS general substrate transporter</fullName>
    </submittedName>
</protein>
<feature type="transmembrane region" description="Helical" evidence="6">
    <location>
        <begin position="70"/>
        <end position="87"/>
    </location>
</feature>
<feature type="transmembrane region" description="Helical" evidence="6">
    <location>
        <begin position="123"/>
        <end position="144"/>
    </location>
</feature>